<feature type="region of interest" description="Disordered" evidence="1">
    <location>
        <begin position="855"/>
        <end position="885"/>
    </location>
</feature>
<evidence type="ECO:0000259" key="3">
    <source>
        <dbReference type="PROSITE" id="PS50240"/>
    </source>
</evidence>
<dbReference type="PROSITE" id="PS50240">
    <property type="entry name" value="TRYPSIN_DOM"/>
    <property type="match status" value="1"/>
</dbReference>
<dbReference type="Gene3D" id="2.40.10.10">
    <property type="entry name" value="Trypsin-like serine proteases"/>
    <property type="match status" value="2"/>
</dbReference>
<feature type="domain" description="Peptidase S1" evidence="3">
    <location>
        <begin position="12"/>
        <end position="297"/>
    </location>
</feature>
<accession>A0A2A4JWZ5</accession>
<dbReference type="InterPro" id="IPR001254">
    <property type="entry name" value="Trypsin_dom"/>
</dbReference>
<dbReference type="STRING" id="7102.A0A2A4JWZ5"/>
<comment type="caution">
    <text evidence="4">The sequence shown here is derived from an EMBL/GenBank/DDBJ whole genome shotgun (WGS) entry which is preliminary data.</text>
</comment>
<evidence type="ECO:0000313" key="4">
    <source>
        <dbReference type="EMBL" id="PCG76023.1"/>
    </source>
</evidence>
<reference evidence="4" key="1">
    <citation type="submission" date="2017-09" db="EMBL/GenBank/DDBJ databases">
        <title>Contemporary evolution of a Lepidopteran species, Heliothis virescens, in response to modern agricultural practices.</title>
        <authorList>
            <person name="Fritz M.L."/>
            <person name="Deyonke A.M."/>
            <person name="Papanicolaou A."/>
            <person name="Micinski S."/>
            <person name="Westbrook J."/>
            <person name="Gould F."/>
        </authorList>
    </citation>
    <scope>NUCLEOTIDE SEQUENCE [LARGE SCALE GENOMIC DNA]</scope>
    <source>
        <strain evidence="4">HvINT-</strain>
        <tissue evidence="4">Whole body</tissue>
    </source>
</reference>
<dbReference type="SUPFAM" id="SSF50494">
    <property type="entry name" value="Trypsin-like serine proteases"/>
    <property type="match status" value="2"/>
</dbReference>
<dbReference type="AlphaFoldDB" id="A0A2A4JWZ5"/>
<protein>
    <recommendedName>
        <fullName evidence="3">Peptidase S1 domain-containing protein</fullName>
    </recommendedName>
</protein>
<dbReference type="PANTHER" id="PTHR24260">
    <property type="match status" value="1"/>
</dbReference>
<organism evidence="4">
    <name type="scientific">Heliothis virescens</name>
    <name type="common">Tobacco budworm moth</name>
    <dbReference type="NCBI Taxonomy" id="7102"/>
    <lineage>
        <taxon>Eukaryota</taxon>
        <taxon>Metazoa</taxon>
        <taxon>Ecdysozoa</taxon>
        <taxon>Arthropoda</taxon>
        <taxon>Hexapoda</taxon>
        <taxon>Insecta</taxon>
        <taxon>Pterygota</taxon>
        <taxon>Neoptera</taxon>
        <taxon>Endopterygota</taxon>
        <taxon>Lepidoptera</taxon>
        <taxon>Glossata</taxon>
        <taxon>Ditrysia</taxon>
        <taxon>Noctuoidea</taxon>
        <taxon>Noctuidae</taxon>
        <taxon>Heliothinae</taxon>
        <taxon>Heliothis</taxon>
    </lineage>
</organism>
<dbReference type="PANTHER" id="PTHR24260:SF136">
    <property type="entry name" value="GH08193P-RELATED"/>
    <property type="match status" value="1"/>
</dbReference>
<feature type="chain" id="PRO_5012246551" description="Peptidase S1 domain-containing protein" evidence="2">
    <location>
        <begin position="22"/>
        <end position="885"/>
    </location>
</feature>
<feature type="compositionally biased region" description="Basic and acidic residues" evidence="1">
    <location>
        <begin position="876"/>
        <end position="885"/>
    </location>
</feature>
<evidence type="ECO:0000256" key="2">
    <source>
        <dbReference type="SAM" id="SignalP"/>
    </source>
</evidence>
<dbReference type="InterPro" id="IPR051333">
    <property type="entry name" value="CLIP_Serine_Protease"/>
</dbReference>
<gene>
    <name evidence="4" type="ORF">B5V51_10488</name>
</gene>
<feature type="compositionally biased region" description="Low complexity" evidence="1">
    <location>
        <begin position="855"/>
        <end position="868"/>
    </location>
</feature>
<dbReference type="GO" id="GO:0006508">
    <property type="term" value="P:proteolysis"/>
    <property type="evidence" value="ECO:0007669"/>
    <property type="project" value="InterPro"/>
</dbReference>
<keyword evidence="2" id="KW-0732">Signal</keyword>
<dbReference type="GO" id="GO:0004252">
    <property type="term" value="F:serine-type endopeptidase activity"/>
    <property type="evidence" value="ECO:0007669"/>
    <property type="project" value="InterPro"/>
</dbReference>
<sequence length="885" mass="100237">MWRNTFIVFVLCVGGVVFVKCQFFDCHDDPGFTPDEGPISELQFTWLGALQYIHVKNGTPHYFRVPRVILISRQFALSTAMDAAQIPEGYALGNVIFGDYERDEGECHVTIDDIASGVECEPAILLMPIADVLLHPEYKHFGAKYSVALMKLITPIKSKYMLPACLPFKNYLVDKSGKLTRSKLIHVDFSSDVPRDFIEEEKEVQRVSILPRELCFLYDDVENATRMTQNRMACTTGCGFHSGAPTMVHEHTGHWSIVALSHGGPPCPDPLRSRRPPPPPHHIMIHPYVPWITAAITGKAVGAFAKDDPFGFIMPRASVYDLIAHGWVGHWWMGGLRCYDRGEAADDIFKFYHEIFQLKPITETFLTYYLEIDAAHETLIICVKVGMPYQLGQPRVWELDSPIVKVRIPMIRFFQLYKFQVEAWAYNSTESSQSSESTSSDSVVFVKCQFFDCHDDPGFTPDEGPISELQFTWLGALQYIHVKNGTPHYFRVPRVILISRQFALSTAMDAAQIPEGYALGNVIFGDYERDEGECHVTIDDIASGVECEPAILLMPIADVLLHPEYKHFGAKYSVALMKLITPIKSKYMLPACLPFKNYLVDKSGKLTRSKLIHVDFSSDVPRDFIEEEKEVQRVSILPRELCFLYDDVENATRMTQNRMACTTGCGFHSGAPTMVHEHTGHWSIVALSHGGPPCPDPLRSRRPPPPPHHIMIHPYVPWITAAITGKAVGAFAKDDPFGFIMPRASVYDLIAHGWVGHWWMGGLRCYDRGEAADDIFKFYHEIFQLKPITETFLTYYLEIDAAHETLIICVKVGMPYQLGQPRVWELDSPIVKVRIPMIRFFQLYKFQVEAWAYNSTESSQSSESTSSDSTEETKEEGEIKKDEKG</sequence>
<dbReference type="InterPro" id="IPR009003">
    <property type="entry name" value="Peptidase_S1_PA"/>
</dbReference>
<feature type="signal peptide" evidence="2">
    <location>
        <begin position="1"/>
        <end position="21"/>
    </location>
</feature>
<proteinExistence type="predicted"/>
<dbReference type="EMBL" id="NWSH01000497">
    <property type="protein sequence ID" value="PCG76023.1"/>
    <property type="molecule type" value="Genomic_DNA"/>
</dbReference>
<name>A0A2A4JWZ5_HELVI</name>
<evidence type="ECO:0000256" key="1">
    <source>
        <dbReference type="SAM" id="MobiDB-lite"/>
    </source>
</evidence>
<dbReference type="InterPro" id="IPR043504">
    <property type="entry name" value="Peptidase_S1_PA_chymotrypsin"/>
</dbReference>